<evidence type="ECO:0000256" key="4">
    <source>
        <dbReference type="PROSITE-ProRule" id="PRU01161"/>
    </source>
</evidence>
<feature type="active site" description="Nucleophile" evidence="4">
    <location>
        <position position="53"/>
    </location>
</feature>
<keyword evidence="3 4" id="KW-0443">Lipid metabolism</keyword>
<evidence type="ECO:0000259" key="5">
    <source>
        <dbReference type="PROSITE" id="PS51635"/>
    </source>
</evidence>
<dbReference type="SUPFAM" id="SSF52151">
    <property type="entry name" value="FabD/lysophospholipase-like"/>
    <property type="match status" value="1"/>
</dbReference>
<comment type="caution">
    <text evidence="4">Lacks conserved residue(s) required for the propagation of feature annotation.</text>
</comment>
<accession>A0A4P7GNA5</accession>
<evidence type="ECO:0000313" key="7">
    <source>
        <dbReference type="Proteomes" id="UP000294894"/>
    </source>
</evidence>
<dbReference type="Gene3D" id="3.40.1090.10">
    <property type="entry name" value="Cytosolic phospholipase A2 catalytic domain"/>
    <property type="match status" value="1"/>
</dbReference>
<proteinExistence type="predicted"/>
<dbReference type="Pfam" id="PF01734">
    <property type="entry name" value="Patatin"/>
    <property type="match status" value="1"/>
</dbReference>
<feature type="short sequence motif" description="GXSXG" evidence="4">
    <location>
        <begin position="51"/>
        <end position="55"/>
    </location>
</feature>
<dbReference type="Proteomes" id="UP000294894">
    <property type="component" value="Chromosome"/>
</dbReference>
<dbReference type="InterPro" id="IPR002641">
    <property type="entry name" value="PNPLA_dom"/>
</dbReference>
<dbReference type="GO" id="GO:0016787">
    <property type="term" value="F:hydrolase activity"/>
    <property type="evidence" value="ECO:0007669"/>
    <property type="project" value="UniProtKB-UniRule"/>
</dbReference>
<feature type="short sequence motif" description="DGA/G" evidence="4">
    <location>
        <begin position="220"/>
        <end position="222"/>
    </location>
</feature>
<dbReference type="EMBL" id="CP038267">
    <property type="protein sequence ID" value="QBR93665.1"/>
    <property type="molecule type" value="Genomic_DNA"/>
</dbReference>
<dbReference type="OrthoDB" id="4080114at2"/>
<evidence type="ECO:0000256" key="3">
    <source>
        <dbReference type="ARBA" id="ARBA00023098"/>
    </source>
</evidence>
<dbReference type="PANTHER" id="PTHR14226">
    <property type="entry name" value="NEUROPATHY TARGET ESTERASE/SWISS CHEESE D.MELANOGASTER"/>
    <property type="match status" value="1"/>
</dbReference>
<dbReference type="GO" id="GO:0016042">
    <property type="term" value="P:lipid catabolic process"/>
    <property type="evidence" value="ECO:0007669"/>
    <property type="project" value="UniProtKB-UniRule"/>
</dbReference>
<dbReference type="InterPro" id="IPR050301">
    <property type="entry name" value="NTE"/>
</dbReference>
<feature type="domain" description="PNPLA" evidence="5">
    <location>
        <begin position="16"/>
        <end position="233"/>
    </location>
</feature>
<gene>
    <name evidence="6" type="ORF">EXE57_16320</name>
</gene>
<organism evidence="6 7">
    <name type="scientific">Nocardioides euryhalodurans</name>
    <dbReference type="NCBI Taxonomy" id="2518370"/>
    <lineage>
        <taxon>Bacteria</taxon>
        <taxon>Bacillati</taxon>
        <taxon>Actinomycetota</taxon>
        <taxon>Actinomycetes</taxon>
        <taxon>Propionibacteriales</taxon>
        <taxon>Nocardioidaceae</taxon>
        <taxon>Nocardioides</taxon>
    </lineage>
</organism>
<dbReference type="InterPro" id="IPR016035">
    <property type="entry name" value="Acyl_Trfase/lysoPLipase"/>
</dbReference>
<sequence length="413" mass="44243">MQAGQARRADAPVVALVLDAGGARSAYQVGALEVLLPAVAERGTRPRVLVGTSAGALLTAALGATAHLEPDEQTTRLDNVLSHTTKQNVMRPLWRQVPDVVVRYASETLGLSHFRLRGLFGSQPLAQTLATHIDWDALHRNVTDGVIGSVAVTATSVRTGRVTMFTESGSPVPRSAPEYHGRFVAARLDVPHLMASAAIPVLFPSVHVDEPAEAAGWFVDGATRRRAPLAPALELGADRVVVVGTGGLRPPAAEPDLDRVAVDLGDAGATLLGAVMDDPLRHDLRRLTDLNGLTGDAELAPILERHRAARGRDAYRTVPYVAVAPEDGEELARTAIQVFRANHGSLMRTLGDPDLQIVHRLLGSDSPLQGELLSYLLFDPDFFAAAAAFGRRDALRWVEQNPDLWRTDALPDP</sequence>
<name>A0A4P7GNA5_9ACTN</name>
<keyword evidence="2 4" id="KW-0442">Lipid degradation</keyword>
<dbReference type="PANTHER" id="PTHR14226:SF57">
    <property type="entry name" value="BLR7027 PROTEIN"/>
    <property type="match status" value="1"/>
</dbReference>
<evidence type="ECO:0000256" key="2">
    <source>
        <dbReference type="ARBA" id="ARBA00022963"/>
    </source>
</evidence>
<evidence type="ECO:0000313" key="6">
    <source>
        <dbReference type="EMBL" id="QBR93665.1"/>
    </source>
</evidence>
<reference evidence="6 7" key="1">
    <citation type="submission" date="2019-03" db="EMBL/GenBank/DDBJ databases">
        <title>Three New Species of Nocardioides, Nocardioides euryhalodurans sp. nov., Nocardioides seonyuensis sp. nov. and Nocardioides eburneoflavus sp. nov., Iolated from Soil.</title>
        <authorList>
            <person name="Roh S.G."/>
            <person name="Lee C."/>
            <person name="Kim M.-K."/>
            <person name="Kim S.B."/>
        </authorList>
    </citation>
    <scope>NUCLEOTIDE SEQUENCE [LARGE SCALE GENOMIC DNA]</scope>
    <source>
        <strain evidence="6 7">MMS17-SY117</strain>
    </source>
</reference>
<keyword evidence="1 4" id="KW-0378">Hydrolase</keyword>
<protein>
    <submittedName>
        <fullName evidence="6">Patatin</fullName>
    </submittedName>
</protein>
<dbReference type="AlphaFoldDB" id="A0A4P7GNA5"/>
<evidence type="ECO:0000256" key="1">
    <source>
        <dbReference type="ARBA" id="ARBA00022801"/>
    </source>
</evidence>
<dbReference type="PROSITE" id="PS51635">
    <property type="entry name" value="PNPLA"/>
    <property type="match status" value="1"/>
</dbReference>
<keyword evidence="7" id="KW-1185">Reference proteome</keyword>
<dbReference type="KEGG" id="noy:EXE57_16320"/>
<feature type="active site" description="Proton acceptor" evidence="4">
    <location>
        <position position="220"/>
    </location>
</feature>